<reference evidence="2" key="1">
    <citation type="journal article" date="2017" name="Nat. Ecol. Evol.">
        <title>Genome expansion and lineage-specific genetic innovations in the forest pathogenic fungi Armillaria.</title>
        <authorList>
            <person name="Sipos G."/>
            <person name="Prasanna A.N."/>
            <person name="Walter M.C."/>
            <person name="O'Connor E."/>
            <person name="Balint B."/>
            <person name="Krizsan K."/>
            <person name="Kiss B."/>
            <person name="Hess J."/>
            <person name="Varga T."/>
            <person name="Slot J."/>
            <person name="Riley R."/>
            <person name="Boka B."/>
            <person name="Rigling D."/>
            <person name="Barry K."/>
            <person name="Lee J."/>
            <person name="Mihaltcheva S."/>
            <person name="LaButti K."/>
            <person name="Lipzen A."/>
            <person name="Waldron R."/>
            <person name="Moloney N.M."/>
            <person name="Sperisen C."/>
            <person name="Kredics L."/>
            <person name="Vagvoelgyi C."/>
            <person name="Patrignani A."/>
            <person name="Fitzpatrick D."/>
            <person name="Nagy I."/>
            <person name="Doyle S."/>
            <person name="Anderson J.B."/>
            <person name="Grigoriev I.V."/>
            <person name="Gueldener U."/>
            <person name="Muensterkoetter M."/>
            <person name="Nagy L.G."/>
        </authorList>
    </citation>
    <scope>NUCLEOTIDE SEQUENCE [LARGE SCALE GENOMIC DNA]</scope>
    <source>
        <strain evidence="2">C18/9</strain>
    </source>
</reference>
<evidence type="ECO:0000313" key="2">
    <source>
        <dbReference type="Proteomes" id="UP000219338"/>
    </source>
</evidence>
<dbReference type="OrthoDB" id="2855096at2759"/>
<sequence length="159" mass="17339">MGAGAWYDAKEYFHEGVKPIDTICPIDRRADLTYDISLREIDGVFSQISWEKGTTMMNTLILDCGHVPAEDGSVRNMLPLPGHAIEPMLQGAHGCLAAYPLSLFVPTGLVTVYDWEPKTSSHITLGACQNDELTQEVEDDMGAVHGVFTKAVVDSLRSG</sequence>
<protein>
    <submittedName>
        <fullName evidence="1">Uncharacterized protein</fullName>
    </submittedName>
</protein>
<accession>A0A284SD84</accession>
<evidence type="ECO:0000313" key="1">
    <source>
        <dbReference type="EMBL" id="SJL18962.1"/>
    </source>
</evidence>
<dbReference type="Gene3D" id="3.40.50.1460">
    <property type="match status" value="1"/>
</dbReference>
<gene>
    <name evidence="1" type="ORF">ARMOST_22565</name>
</gene>
<proteinExistence type="predicted"/>
<name>A0A284SD84_ARMOS</name>
<keyword evidence="2" id="KW-1185">Reference proteome</keyword>
<dbReference type="EMBL" id="FUEG01000079">
    <property type="protein sequence ID" value="SJL18962.1"/>
    <property type="molecule type" value="Genomic_DNA"/>
</dbReference>
<dbReference type="Proteomes" id="UP000219338">
    <property type="component" value="Unassembled WGS sequence"/>
</dbReference>
<organism evidence="1 2">
    <name type="scientific">Armillaria ostoyae</name>
    <name type="common">Armillaria root rot fungus</name>
    <dbReference type="NCBI Taxonomy" id="47428"/>
    <lineage>
        <taxon>Eukaryota</taxon>
        <taxon>Fungi</taxon>
        <taxon>Dikarya</taxon>
        <taxon>Basidiomycota</taxon>
        <taxon>Agaricomycotina</taxon>
        <taxon>Agaricomycetes</taxon>
        <taxon>Agaricomycetidae</taxon>
        <taxon>Agaricales</taxon>
        <taxon>Marasmiineae</taxon>
        <taxon>Physalacriaceae</taxon>
        <taxon>Armillaria</taxon>
    </lineage>
</organism>
<dbReference type="AlphaFoldDB" id="A0A284SD84"/>